<name>A0ABR6WNY0_9FIRM</name>
<dbReference type="InterPro" id="IPR017853">
    <property type="entry name" value="GH"/>
</dbReference>
<keyword evidence="6 8" id="KW-0326">Glycosidase</keyword>
<evidence type="ECO:0000256" key="2">
    <source>
        <dbReference type="ARBA" id="ARBA00022729"/>
    </source>
</evidence>
<accession>A0ABR6WNY0</accession>
<evidence type="ECO:0000256" key="1">
    <source>
        <dbReference type="ARBA" id="ARBA00000966"/>
    </source>
</evidence>
<feature type="chain" id="PRO_5046578700" description="Endoglucanase" evidence="10">
    <location>
        <begin position="25"/>
        <end position="637"/>
    </location>
</feature>
<proteinExistence type="inferred from homology"/>
<dbReference type="InterPro" id="IPR001547">
    <property type="entry name" value="Glyco_hydro_5"/>
</dbReference>
<dbReference type="Pfam" id="PF07538">
    <property type="entry name" value="ChW"/>
    <property type="match status" value="3"/>
</dbReference>
<protein>
    <recommendedName>
        <fullName evidence="8">Endoglucanase</fullName>
        <ecNumber evidence="8">3.2.1.4</ecNumber>
    </recommendedName>
</protein>
<evidence type="ECO:0000313" key="12">
    <source>
        <dbReference type="EMBL" id="MBC3798210.1"/>
    </source>
</evidence>
<dbReference type="InterPro" id="IPR001919">
    <property type="entry name" value="CBD2"/>
</dbReference>
<dbReference type="Proteomes" id="UP000653358">
    <property type="component" value="Unassembled WGS sequence"/>
</dbReference>
<evidence type="ECO:0000256" key="8">
    <source>
        <dbReference type="RuleBase" id="RU361153"/>
    </source>
</evidence>
<keyword evidence="7 8" id="KW-0624">Polysaccharide degradation</keyword>
<reference evidence="12 13" key="1">
    <citation type="journal article" date="2020" name="mSystems">
        <title>Defining Genomic and Predicted Metabolic Features of the Acetobacterium Genus.</title>
        <authorList>
            <person name="Ross D.E."/>
            <person name="Marshall C.W."/>
            <person name="Gulliver D."/>
            <person name="May H.D."/>
            <person name="Norman R.S."/>
        </authorList>
    </citation>
    <scope>NUCLEOTIDE SEQUENCE [LARGE SCALE GENOMIC DNA]</scope>
    <source>
        <strain evidence="12 13">DSM 9173</strain>
    </source>
</reference>
<dbReference type="PANTHER" id="PTHR34142">
    <property type="entry name" value="ENDO-BETA-1,4-GLUCANASE A"/>
    <property type="match status" value="1"/>
</dbReference>
<evidence type="ECO:0000256" key="4">
    <source>
        <dbReference type="ARBA" id="ARBA00023001"/>
    </source>
</evidence>
<dbReference type="PANTHER" id="PTHR34142:SF1">
    <property type="entry name" value="GLYCOSIDE HYDROLASE FAMILY 5 DOMAIN-CONTAINING PROTEIN"/>
    <property type="match status" value="1"/>
</dbReference>
<dbReference type="Gene3D" id="2.60.40.290">
    <property type="match status" value="1"/>
</dbReference>
<comment type="similarity">
    <text evidence="8">Belongs to the glycosyl hydrolase 5 (cellulase A) family.</text>
</comment>
<dbReference type="InterPro" id="IPR008965">
    <property type="entry name" value="CBM2/CBM3_carb-bd_dom_sf"/>
</dbReference>
<dbReference type="SMART" id="SM00637">
    <property type="entry name" value="CBD_II"/>
    <property type="match status" value="1"/>
</dbReference>
<feature type="domain" description="CBM2" evidence="11">
    <location>
        <begin position="530"/>
        <end position="637"/>
    </location>
</feature>
<evidence type="ECO:0000256" key="9">
    <source>
        <dbReference type="SAM" id="MobiDB-lite"/>
    </source>
</evidence>
<dbReference type="InterPro" id="IPR018087">
    <property type="entry name" value="Glyco_hydro_5_CS"/>
</dbReference>
<evidence type="ECO:0000256" key="3">
    <source>
        <dbReference type="ARBA" id="ARBA00022801"/>
    </source>
</evidence>
<evidence type="ECO:0000256" key="10">
    <source>
        <dbReference type="SAM" id="SignalP"/>
    </source>
</evidence>
<dbReference type="SUPFAM" id="SSF51445">
    <property type="entry name" value="(Trans)glycosidases"/>
    <property type="match status" value="1"/>
</dbReference>
<evidence type="ECO:0000259" key="11">
    <source>
        <dbReference type="PROSITE" id="PS51173"/>
    </source>
</evidence>
<dbReference type="EC" id="3.2.1.4" evidence="8"/>
<dbReference type="Pfam" id="PF00150">
    <property type="entry name" value="Cellulase"/>
    <property type="match status" value="1"/>
</dbReference>
<dbReference type="SMART" id="SM00728">
    <property type="entry name" value="ChW"/>
    <property type="match status" value="3"/>
</dbReference>
<evidence type="ECO:0000256" key="7">
    <source>
        <dbReference type="ARBA" id="ARBA00023326"/>
    </source>
</evidence>
<keyword evidence="13" id="KW-1185">Reference proteome</keyword>
<feature type="signal peptide" evidence="10">
    <location>
        <begin position="1"/>
        <end position="24"/>
    </location>
</feature>
<evidence type="ECO:0000313" key="13">
    <source>
        <dbReference type="Proteomes" id="UP000653358"/>
    </source>
</evidence>
<dbReference type="PROSITE" id="PS51173">
    <property type="entry name" value="CBM2"/>
    <property type="match status" value="1"/>
</dbReference>
<keyword evidence="4 8" id="KW-0136">Cellulose degradation</keyword>
<dbReference type="EMBL" id="WJBB01000023">
    <property type="protein sequence ID" value="MBC3798210.1"/>
    <property type="molecule type" value="Genomic_DNA"/>
</dbReference>
<comment type="caution">
    <text evidence="12">The sequence shown here is derived from an EMBL/GenBank/DDBJ whole genome shotgun (WGS) entry which is preliminary data.</text>
</comment>
<dbReference type="Pfam" id="PF00553">
    <property type="entry name" value="CBM_2"/>
    <property type="match status" value="1"/>
</dbReference>
<dbReference type="InterPro" id="IPR006637">
    <property type="entry name" value="ChW"/>
</dbReference>
<dbReference type="InterPro" id="IPR012291">
    <property type="entry name" value="CBM2_carb-bd_dom_sf"/>
</dbReference>
<feature type="region of interest" description="Disordered" evidence="9">
    <location>
        <begin position="505"/>
        <end position="534"/>
    </location>
</feature>
<dbReference type="RefSeq" id="WP_148605715.1">
    <property type="nucleotide sequence ID" value="NZ_RXYB01000023.1"/>
</dbReference>
<keyword evidence="3 8" id="KW-0378">Hydrolase</keyword>
<dbReference type="Gene3D" id="3.20.20.80">
    <property type="entry name" value="Glycosidases"/>
    <property type="match status" value="1"/>
</dbReference>
<dbReference type="PROSITE" id="PS51257">
    <property type="entry name" value="PROKAR_LIPOPROTEIN"/>
    <property type="match status" value="1"/>
</dbReference>
<dbReference type="SUPFAM" id="SSF49384">
    <property type="entry name" value="Carbohydrate-binding domain"/>
    <property type="match status" value="1"/>
</dbReference>
<comment type="catalytic activity">
    <reaction evidence="1 8">
        <text>Endohydrolysis of (1-&gt;4)-beta-D-glucosidic linkages in cellulose, lichenin and cereal beta-D-glucans.</text>
        <dbReference type="EC" id="3.2.1.4"/>
    </reaction>
</comment>
<evidence type="ECO:0000256" key="6">
    <source>
        <dbReference type="ARBA" id="ARBA00023295"/>
    </source>
</evidence>
<organism evidence="12 13">
    <name type="scientific">Acetobacterium tundrae</name>
    <dbReference type="NCBI Taxonomy" id="132932"/>
    <lineage>
        <taxon>Bacteria</taxon>
        <taxon>Bacillati</taxon>
        <taxon>Bacillota</taxon>
        <taxon>Clostridia</taxon>
        <taxon>Eubacteriales</taxon>
        <taxon>Eubacteriaceae</taxon>
        <taxon>Acetobacterium</taxon>
    </lineage>
</organism>
<dbReference type="PROSITE" id="PS00659">
    <property type="entry name" value="GLYCOSYL_HYDROL_F5"/>
    <property type="match status" value="1"/>
</dbReference>
<keyword evidence="2 10" id="KW-0732">Signal</keyword>
<sequence length="637" mass="70166">MKKGYLIILILVLSAVFMSGCVSAADKNETVTEIGVAYRGHVQDYGDCPTDGTWVEDGNMLGTTGESKRIEGFWIKLTGTDQLPAGTSIRYNVHVQNQGWLASTDLNQSTDWIADGDFAGSQGKGQRVEAIQIILLGADGQQLPGYSVAYCVHGQDYGWSQGWKKDGEIAGETGQSRRLESIRIKIINEDEVITDQTPVDEHGMLSVVGTQLSDENGSAFQIKGVSTHGLSWFPEYVNANAFETMRDEWGINAVRLAMYTEEYNGYCVGDENNRALLKQQVEKGVNLATDLGLYVIIDWHILSDGNPETHQAEAIAFFDEMAEQFKDNNNVIYEICNEPNNGTTWNQIKGYAEKVIPVIKAHNQDAVIIVGTPTWSQDVDQAAADPISGYSNIMYSLHFYADTHRDGLRNKMVAAIEKGLPIFVSEYGICDSSGNGAINEAEATKWMDVLNQYGVSYIAWNLSNKNETSALIRSDCSKTGNWLESELSASGQWLVKMLGNDKDLGLGQDTDQGEADNTPPVVENPTEENDSAGKEEVVATVKMTNSWSEGNNYYYQYAITINNQNDVDINGWKIKLSFPGTITVDQNWNSTAELSDQVVWLLPVDYNRSIPSGSVINDIGCIVYSPQKMATPTVALE</sequence>
<gene>
    <name evidence="12" type="ORF">GH807_14330</name>
</gene>
<keyword evidence="5 8" id="KW-0119">Carbohydrate metabolism</keyword>
<evidence type="ECO:0000256" key="5">
    <source>
        <dbReference type="ARBA" id="ARBA00023277"/>
    </source>
</evidence>